<dbReference type="Pfam" id="PF18052">
    <property type="entry name" value="Rx_N"/>
    <property type="match status" value="1"/>
</dbReference>
<feature type="domain" description="Disease resistance N-terminal" evidence="5">
    <location>
        <begin position="146"/>
        <end position="227"/>
    </location>
</feature>
<dbReference type="Gene3D" id="1.20.5.4130">
    <property type="match status" value="1"/>
</dbReference>
<gene>
    <name evidence="8" type="ORF">VitviT2T_007481</name>
</gene>
<protein>
    <recommendedName>
        <fullName evidence="10">Disease resistance RPP8-like protein 2</fullName>
    </recommendedName>
</protein>
<accession>A0ABY9BYY5</accession>
<dbReference type="InterPro" id="IPR032675">
    <property type="entry name" value="LRR_dom_sf"/>
</dbReference>
<dbReference type="Gene3D" id="3.40.50.300">
    <property type="entry name" value="P-loop containing nucleotide triphosphate hydrolases"/>
    <property type="match status" value="1"/>
</dbReference>
<evidence type="ECO:0000256" key="1">
    <source>
        <dbReference type="ARBA" id="ARBA00022737"/>
    </source>
</evidence>
<dbReference type="Pfam" id="PF23598">
    <property type="entry name" value="LRR_14"/>
    <property type="match status" value="1"/>
</dbReference>
<keyword evidence="9" id="KW-1185">Reference proteome</keyword>
<dbReference type="PANTHER" id="PTHR23155:SF955">
    <property type="entry name" value="AAA+ ATPASE DOMAIN-CONTAINING PROTEIN"/>
    <property type="match status" value="1"/>
</dbReference>
<dbReference type="SUPFAM" id="SSF52540">
    <property type="entry name" value="P-loop containing nucleoside triphosphate hydrolases"/>
    <property type="match status" value="1"/>
</dbReference>
<feature type="domain" description="Disease resistance protein winged helix" evidence="6">
    <location>
        <begin position="548"/>
        <end position="612"/>
    </location>
</feature>
<dbReference type="PRINTS" id="PR00364">
    <property type="entry name" value="DISEASERSIST"/>
</dbReference>
<evidence type="ECO:0000313" key="8">
    <source>
        <dbReference type="EMBL" id="WJZ88152.1"/>
    </source>
</evidence>
<feature type="domain" description="NB-ARC" evidence="4">
    <location>
        <begin position="311"/>
        <end position="465"/>
    </location>
</feature>
<evidence type="ECO:0000256" key="2">
    <source>
        <dbReference type="ARBA" id="ARBA00022741"/>
    </source>
</evidence>
<dbReference type="Gene3D" id="1.10.10.10">
    <property type="entry name" value="Winged helix-like DNA-binding domain superfamily/Winged helix DNA-binding domain"/>
    <property type="match status" value="1"/>
</dbReference>
<evidence type="ECO:0000259" key="6">
    <source>
        <dbReference type="Pfam" id="PF23559"/>
    </source>
</evidence>
<dbReference type="SUPFAM" id="SSF52058">
    <property type="entry name" value="L domain-like"/>
    <property type="match status" value="1"/>
</dbReference>
<dbReference type="InterPro" id="IPR002182">
    <property type="entry name" value="NB-ARC"/>
</dbReference>
<dbReference type="EMBL" id="CP126652">
    <property type="protein sequence ID" value="WJZ88152.1"/>
    <property type="molecule type" value="Genomic_DNA"/>
</dbReference>
<dbReference type="CDD" id="cd14798">
    <property type="entry name" value="RX-CC_like"/>
    <property type="match status" value="1"/>
</dbReference>
<dbReference type="InterPro" id="IPR044974">
    <property type="entry name" value="Disease_R_plants"/>
</dbReference>
<evidence type="ECO:0000259" key="7">
    <source>
        <dbReference type="Pfam" id="PF23598"/>
    </source>
</evidence>
<dbReference type="Pfam" id="PF00931">
    <property type="entry name" value="NB-ARC"/>
    <property type="match status" value="1"/>
</dbReference>
<dbReference type="InterPro" id="IPR055414">
    <property type="entry name" value="LRR_R13L4/SHOC2-like"/>
</dbReference>
<evidence type="ECO:0000256" key="3">
    <source>
        <dbReference type="ARBA" id="ARBA00022821"/>
    </source>
</evidence>
<organism evidence="8 9">
    <name type="scientific">Vitis vinifera</name>
    <name type="common">Grape</name>
    <dbReference type="NCBI Taxonomy" id="29760"/>
    <lineage>
        <taxon>Eukaryota</taxon>
        <taxon>Viridiplantae</taxon>
        <taxon>Streptophyta</taxon>
        <taxon>Embryophyta</taxon>
        <taxon>Tracheophyta</taxon>
        <taxon>Spermatophyta</taxon>
        <taxon>Magnoliopsida</taxon>
        <taxon>eudicotyledons</taxon>
        <taxon>Gunneridae</taxon>
        <taxon>Pentapetalae</taxon>
        <taxon>rosids</taxon>
        <taxon>Vitales</taxon>
        <taxon>Vitaceae</taxon>
        <taxon>Viteae</taxon>
        <taxon>Vitis</taxon>
    </lineage>
</organism>
<dbReference type="Proteomes" id="UP001227230">
    <property type="component" value="Chromosome 5"/>
</dbReference>
<sequence>MAQSIIGRVLEKLFVLLLREPAPLVGVEEQFQWIHRELSTGTESRFGFTEELIDVAYDVEDVIDLLILKAAAQGRRRGILEGFILFICDFIDQSQLHKKLELIKVKIPALPPPVVIPCARSHSADIEEIDWACSSSVQDQSLANTVVSPVIEKATALLAQEYIHPEVKKKVRRVQDKFSLMNGFLKDIEAVELDDRGMVWMEELCDISRSAVDVIGLFINRREQLKRNWGGPLMRVILALDNFLSQHEFSIQMDQLHTKLLDISARRPKIVHGDSRSREVGISFSELLQKLRERRIQLEQGVENLDFVSFDDDVHALVTRLLADDNHFFVVSVVGMEGTGKTTLAKLIYHNDAVVNHFHYRAFGFELLKDVRKPFGEPGSSMSPEKRAQPFKAFLADKRCLIVLDDAHDESFKNEMITALRDTSNGCRMILTSWVTELPSNLQIGSLYYGLRLRRDDESWTLFTHAMKISIPQELLKFRREIVRRCGGLPRVIVKLANALSQKEATIEEWSSVLQQLDGDQDLWSNALSRINKDLPLYMKRCLFYFGLFPKDLDIPARRLIMLWVAEGLVQPEGGNEAPEDVAERYLIKLIAQGMVQVTQKKLDGTVKTCRLPYVLQQEWLAKTQEATFLQYHAKTRSELSPSTGLIRRLVDHLDNEDVSFGHIHGDENTTSTSLKPHYQDVLSFLSFDAREGSKPGEDVGNFLHECISSSCFLLLRVLDLEHVFRPKLPKQLGKLTRLRYIGLRWTFLQMLPSSISKLQNLQTLDLKHTYIDTLPSSIWKVQQLRHLYLSESYRSKFMLRPRVGSLTSLQTLWGLFVDEETPVKNGLDRLVNIRKLSLTCRLTPSQDEAMLQQLEAVSNWVLKLNHLQSLRLKSDDADNQPWDLDLKPLSGHANLSRVYLLGRLKNPSIVSEFPESLTDLTLSGSRLTEDPMQTLDKLPNLKILRLLSKSYVGKEMLCSLGGFPKLRILKLWKLELLEEWNVEEGALQALHDLEIRSCLKLKMLPQGLRQRTLWNLKLTDMPNDFTT</sequence>
<dbReference type="PANTHER" id="PTHR23155">
    <property type="entry name" value="DISEASE RESISTANCE PROTEIN RP"/>
    <property type="match status" value="1"/>
</dbReference>
<feature type="domain" description="Disease resistance R13L4/SHOC-2-like LRR" evidence="7">
    <location>
        <begin position="708"/>
        <end position="998"/>
    </location>
</feature>
<keyword evidence="3" id="KW-0611">Plant defense</keyword>
<dbReference type="InterPro" id="IPR027417">
    <property type="entry name" value="P-loop_NTPase"/>
</dbReference>
<dbReference type="Gene3D" id="3.80.10.10">
    <property type="entry name" value="Ribonuclease Inhibitor"/>
    <property type="match status" value="2"/>
</dbReference>
<evidence type="ECO:0000313" key="9">
    <source>
        <dbReference type="Proteomes" id="UP001227230"/>
    </source>
</evidence>
<dbReference type="InterPro" id="IPR036388">
    <property type="entry name" value="WH-like_DNA-bd_sf"/>
</dbReference>
<keyword evidence="1" id="KW-0677">Repeat</keyword>
<dbReference type="InterPro" id="IPR042197">
    <property type="entry name" value="Apaf_helical"/>
</dbReference>
<evidence type="ECO:0008006" key="10">
    <source>
        <dbReference type="Google" id="ProtNLM"/>
    </source>
</evidence>
<dbReference type="InterPro" id="IPR058922">
    <property type="entry name" value="WHD_DRP"/>
</dbReference>
<dbReference type="Pfam" id="PF23559">
    <property type="entry name" value="WHD_DRP"/>
    <property type="match status" value="1"/>
</dbReference>
<dbReference type="InterPro" id="IPR038005">
    <property type="entry name" value="RX-like_CC"/>
</dbReference>
<name>A0ABY9BYY5_VITVI</name>
<evidence type="ECO:0000259" key="5">
    <source>
        <dbReference type="Pfam" id="PF18052"/>
    </source>
</evidence>
<dbReference type="Gene3D" id="1.10.8.430">
    <property type="entry name" value="Helical domain of apoptotic protease-activating factors"/>
    <property type="match status" value="1"/>
</dbReference>
<evidence type="ECO:0000259" key="4">
    <source>
        <dbReference type="Pfam" id="PF00931"/>
    </source>
</evidence>
<keyword evidence="2" id="KW-0547">Nucleotide-binding</keyword>
<reference evidence="8 9" key="1">
    <citation type="journal article" date="2023" name="Hortic Res">
        <title>The complete reference genome for grapevine (Vitis vinifera L.) genetics and breeding.</title>
        <authorList>
            <person name="Shi X."/>
            <person name="Cao S."/>
            <person name="Wang X."/>
            <person name="Huang S."/>
            <person name="Wang Y."/>
            <person name="Liu Z."/>
            <person name="Liu W."/>
            <person name="Leng X."/>
            <person name="Peng Y."/>
            <person name="Wang N."/>
            <person name="Wang Y."/>
            <person name="Ma Z."/>
            <person name="Xu X."/>
            <person name="Zhang F."/>
            <person name="Xue H."/>
            <person name="Zhong H."/>
            <person name="Wang Y."/>
            <person name="Zhang K."/>
            <person name="Velt A."/>
            <person name="Avia K."/>
            <person name="Holtgrawe D."/>
            <person name="Grimplet J."/>
            <person name="Matus J.T."/>
            <person name="Ware D."/>
            <person name="Wu X."/>
            <person name="Wang H."/>
            <person name="Liu C."/>
            <person name="Fang Y."/>
            <person name="Rustenholz C."/>
            <person name="Cheng Z."/>
            <person name="Xiao H."/>
            <person name="Zhou Y."/>
        </authorList>
    </citation>
    <scope>NUCLEOTIDE SEQUENCE [LARGE SCALE GENOMIC DNA]</scope>
    <source>
        <strain evidence="9">cv. Pinot noir / PN40024</strain>
        <tissue evidence="8">Leaf</tissue>
    </source>
</reference>
<proteinExistence type="predicted"/>
<dbReference type="InterPro" id="IPR041118">
    <property type="entry name" value="Rx_N"/>
</dbReference>